<dbReference type="PANTHER" id="PTHR43174:SF3">
    <property type="entry name" value="UDP-N-ACETYLGLUCOSAMINE 2-EPIMERASE"/>
    <property type="match status" value="1"/>
</dbReference>
<dbReference type="PANTHER" id="PTHR43174">
    <property type="entry name" value="UDP-N-ACETYLGLUCOSAMINE 2-EPIMERASE"/>
    <property type="match status" value="1"/>
</dbReference>
<feature type="domain" description="UDP-N-acetylglucosamine 2-epimerase" evidence="1">
    <location>
        <begin position="26"/>
        <end position="369"/>
    </location>
</feature>
<gene>
    <name evidence="2" type="ORF">A0128_07380</name>
</gene>
<accession>A0A1D7UVT5</accession>
<dbReference type="GO" id="GO:0006047">
    <property type="term" value="P:UDP-N-acetylglucosamine metabolic process"/>
    <property type="evidence" value="ECO:0007669"/>
    <property type="project" value="InterPro"/>
</dbReference>
<dbReference type="InterPro" id="IPR003331">
    <property type="entry name" value="UDP_GlcNAc_Epimerase_2_dom"/>
</dbReference>
<proteinExistence type="predicted"/>
<dbReference type="GO" id="GO:0004553">
    <property type="term" value="F:hydrolase activity, hydrolyzing O-glycosyl compounds"/>
    <property type="evidence" value="ECO:0007669"/>
    <property type="project" value="InterPro"/>
</dbReference>
<dbReference type="Gene3D" id="3.40.50.2000">
    <property type="entry name" value="Glycogen Phosphorylase B"/>
    <property type="match status" value="2"/>
</dbReference>
<dbReference type="Proteomes" id="UP000094197">
    <property type="component" value="Chromosome 1"/>
</dbReference>
<evidence type="ECO:0000313" key="3">
    <source>
        <dbReference type="Proteomes" id="UP000094197"/>
    </source>
</evidence>
<dbReference type="Pfam" id="PF02350">
    <property type="entry name" value="Epimerase_2"/>
    <property type="match status" value="1"/>
</dbReference>
<dbReference type="AlphaFoldDB" id="A0A1D7UVT5"/>
<keyword evidence="3" id="KW-1185">Reference proteome</keyword>
<protein>
    <submittedName>
        <fullName evidence="2">UDP-N-acetyl glucosamine 2-epimerase</fullName>
    </submittedName>
</protein>
<evidence type="ECO:0000259" key="1">
    <source>
        <dbReference type="Pfam" id="PF02350"/>
    </source>
</evidence>
<dbReference type="InterPro" id="IPR029767">
    <property type="entry name" value="WecB-like"/>
</dbReference>
<dbReference type="EMBL" id="CP015217">
    <property type="protein sequence ID" value="AOP33678.1"/>
    <property type="molecule type" value="Genomic_DNA"/>
</dbReference>
<dbReference type="KEGG" id="laj:A0128_07380"/>
<organism evidence="2 3">
    <name type="scientific">Leptospira tipperaryensis</name>
    <dbReference type="NCBI Taxonomy" id="2564040"/>
    <lineage>
        <taxon>Bacteria</taxon>
        <taxon>Pseudomonadati</taxon>
        <taxon>Spirochaetota</taxon>
        <taxon>Spirochaetia</taxon>
        <taxon>Leptospirales</taxon>
        <taxon>Leptospiraceae</taxon>
        <taxon>Leptospira</taxon>
    </lineage>
</organism>
<dbReference type="SUPFAM" id="SSF53756">
    <property type="entry name" value="UDP-Glycosyltransferase/glycogen phosphorylase"/>
    <property type="match status" value="1"/>
</dbReference>
<reference evidence="2 3" key="1">
    <citation type="submission" date="2016-04" db="EMBL/GenBank/DDBJ databases">
        <title>Complete genome seqeunce of Leptospira alstonii serovar Room22.</title>
        <authorList>
            <person name="Nally J.E."/>
            <person name="Bayles D.O."/>
            <person name="Hurley D."/>
            <person name="Fanning S."/>
            <person name="McMahon B.J."/>
            <person name="Arent Z."/>
        </authorList>
    </citation>
    <scope>NUCLEOTIDE SEQUENCE [LARGE SCALE GENOMIC DNA]</scope>
    <source>
        <strain evidence="2 3">GWTS #1</strain>
    </source>
</reference>
<sequence>MKRKVSVVTGTRAEYGLLRLLIKKILDSKNIELQLIVTGMHLSPEFGSTYQEIESDGFSIDRKVEMLLSADTSSSISKSIGLGLIGFADVWADLKPDLVVLLGDRFEIFAAASSAMVSKIPIAHIHGGETTEGAFDESIRHSITKMSHLHFVAAEEYRKRVIQLGESPDRVFNVGGLGVDGIRNLSLMTRSELETSLNFKFGPKNLLVTFHPETLDSSSPKFQFEELLKALDRLSDTSIIFTLPNADTGSREIIESIHEFVSSHRNSVAFTSLGQRRYFSCIQFADAVIGNSSSGLLEIPTFKKGTVNIGGRQRGRLKAKSVIDCEASEKSILNAIDTLYSKTFQESLMYVSNPYGEGNATAKILEVIESFELDRILQKKFFDLNA</sequence>
<dbReference type="InterPro" id="IPR020004">
    <property type="entry name" value="UDP-GlcNAc_Epase"/>
</dbReference>
<evidence type="ECO:0000313" key="2">
    <source>
        <dbReference type="EMBL" id="AOP33678.1"/>
    </source>
</evidence>
<dbReference type="RefSeq" id="WP_069606913.1">
    <property type="nucleotide sequence ID" value="NZ_CP015217.1"/>
</dbReference>
<name>A0A1D7UVT5_9LEPT</name>
<dbReference type="OrthoDB" id="9803238at2"/>
<dbReference type="CDD" id="cd03786">
    <property type="entry name" value="GTB_UDP-GlcNAc_2-Epimerase"/>
    <property type="match status" value="1"/>
</dbReference>
<dbReference type="NCBIfam" id="TIGR03568">
    <property type="entry name" value="NeuC_NnaA"/>
    <property type="match status" value="1"/>
</dbReference>